<gene>
    <name evidence="1" type="ORF">PYW08_012363</name>
</gene>
<organism evidence="1 2">
    <name type="scientific">Mythimna loreyi</name>
    <dbReference type="NCBI Taxonomy" id="667449"/>
    <lineage>
        <taxon>Eukaryota</taxon>
        <taxon>Metazoa</taxon>
        <taxon>Ecdysozoa</taxon>
        <taxon>Arthropoda</taxon>
        <taxon>Hexapoda</taxon>
        <taxon>Insecta</taxon>
        <taxon>Pterygota</taxon>
        <taxon>Neoptera</taxon>
        <taxon>Endopterygota</taxon>
        <taxon>Lepidoptera</taxon>
        <taxon>Glossata</taxon>
        <taxon>Ditrysia</taxon>
        <taxon>Noctuoidea</taxon>
        <taxon>Noctuidae</taxon>
        <taxon>Noctuinae</taxon>
        <taxon>Hadenini</taxon>
        <taxon>Mythimna</taxon>
    </lineage>
</organism>
<dbReference type="EMBL" id="CM056806">
    <property type="protein sequence ID" value="KAJ8705043.1"/>
    <property type="molecule type" value="Genomic_DNA"/>
</dbReference>
<accession>A0ACC2Q018</accession>
<sequence length="534" mass="59104">MNVNTSDEESPSLSNNFNDCESARKKMRTDNSSSKSWRLMDRKTDHEVLQEMGVSLLEPDDSENISCDTSASGMAQKQLKRKHMDIENVNPNVNSITSPRNITSPRKYSPKSPRVKPCIGSPNAGPSRLKSAEKLTPLQPTDQRLLETTLLEEYLIDEETPLAQSVSAGYLPTPAAQYSGATSDSSGGKHRYTPLGLEDELIISRRHKAEPVGGVSFNILSDEMILSVFRWLPKRTLAHCMMVCKRWHRVACDETLWQRLDLGNKTLSKDAIGRILARKPVIVRLASSEIGEWHPPTLPEASRIHYLDLSMSTVDVSTLNNLLQSCPSLKKLSLESVQLEDSSCELIGKCSNLETLNLTMALGVTAEGLKSVLEGCNSLLSLNISWCSLSEAALEVLVTTAPQRLQRLNIGGARIMTDDIIERLVCRCPRLLELDISDCGRLTARCAVALSSLQRLEHLALSRCYLLPAHALTKLGSMPGLQYVDVWGMLHTHALTALRAALPHVQINTFMFSAIARPTVGTRRTSIWGLRTRD</sequence>
<proteinExistence type="predicted"/>
<dbReference type="Proteomes" id="UP001231649">
    <property type="component" value="Chromosome 30"/>
</dbReference>
<keyword evidence="2" id="KW-1185">Reference proteome</keyword>
<protein>
    <submittedName>
        <fullName evidence="1">Uncharacterized protein</fullName>
    </submittedName>
</protein>
<evidence type="ECO:0000313" key="1">
    <source>
        <dbReference type="EMBL" id="KAJ8705043.1"/>
    </source>
</evidence>
<reference evidence="1" key="1">
    <citation type="submission" date="2023-03" db="EMBL/GenBank/DDBJ databases">
        <title>Chromosome-level genomes of two armyworms, Mythimna separata and Mythimna loreyi, provide insights into the biosynthesis and reception of sex pheromones.</title>
        <authorList>
            <person name="Zhao H."/>
        </authorList>
    </citation>
    <scope>NUCLEOTIDE SEQUENCE</scope>
    <source>
        <strain evidence="1">BeijingLab</strain>
    </source>
</reference>
<evidence type="ECO:0000313" key="2">
    <source>
        <dbReference type="Proteomes" id="UP001231649"/>
    </source>
</evidence>
<name>A0ACC2Q018_9NEOP</name>
<comment type="caution">
    <text evidence="1">The sequence shown here is derived from an EMBL/GenBank/DDBJ whole genome shotgun (WGS) entry which is preliminary data.</text>
</comment>